<proteinExistence type="predicted"/>
<keyword evidence="3" id="KW-1185">Reference proteome</keyword>
<comment type="caution">
    <text evidence="2">The sequence shown here is derived from an EMBL/GenBank/DDBJ whole genome shotgun (WGS) entry which is preliminary data.</text>
</comment>
<feature type="region of interest" description="Disordered" evidence="1">
    <location>
        <begin position="42"/>
        <end position="100"/>
    </location>
</feature>
<evidence type="ECO:0000313" key="2">
    <source>
        <dbReference type="EMBL" id="KAG2190925.1"/>
    </source>
</evidence>
<dbReference type="EMBL" id="JAEPRC010000889">
    <property type="protein sequence ID" value="KAG2190925.1"/>
    <property type="molecule type" value="Genomic_DNA"/>
</dbReference>
<organism evidence="2 3">
    <name type="scientific">Mucor plumbeus</name>
    <dbReference type="NCBI Taxonomy" id="97098"/>
    <lineage>
        <taxon>Eukaryota</taxon>
        <taxon>Fungi</taxon>
        <taxon>Fungi incertae sedis</taxon>
        <taxon>Mucoromycota</taxon>
        <taxon>Mucoromycotina</taxon>
        <taxon>Mucoromycetes</taxon>
        <taxon>Mucorales</taxon>
        <taxon>Mucorineae</taxon>
        <taxon>Mucoraceae</taxon>
        <taxon>Mucor</taxon>
    </lineage>
</organism>
<reference evidence="2" key="1">
    <citation type="submission" date="2020-12" db="EMBL/GenBank/DDBJ databases">
        <title>Metabolic potential, ecology and presence of endohyphal bacteria is reflected in genomic diversity of Mucoromycotina.</title>
        <authorList>
            <person name="Muszewska A."/>
            <person name="Okrasinska A."/>
            <person name="Steczkiewicz K."/>
            <person name="Drgas O."/>
            <person name="Orlowska M."/>
            <person name="Perlinska-Lenart U."/>
            <person name="Aleksandrzak-Piekarczyk T."/>
            <person name="Szatraj K."/>
            <person name="Zielenkiewicz U."/>
            <person name="Pilsyk S."/>
            <person name="Malc E."/>
            <person name="Mieczkowski P."/>
            <person name="Kruszewska J.S."/>
            <person name="Biernat P."/>
            <person name="Pawlowska J."/>
        </authorList>
    </citation>
    <scope>NUCLEOTIDE SEQUENCE</scope>
    <source>
        <strain evidence="2">CBS 226.32</strain>
    </source>
</reference>
<name>A0A8H7UPP0_9FUNG</name>
<evidence type="ECO:0000313" key="3">
    <source>
        <dbReference type="Proteomes" id="UP000650833"/>
    </source>
</evidence>
<dbReference type="AlphaFoldDB" id="A0A8H7UPP0"/>
<gene>
    <name evidence="2" type="ORF">INT46_008967</name>
</gene>
<dbReference type="OrthoDB" id="2366000at2759"/>
<feature type="compositionally biased region" description="Polar residues" evidence="1">
    <location>
        <begin position="68"/>
        <end position="80"/>
    </location>
</feature>
<feature type="compositionally biased region" description="Basic and acidic residues" evidence="1">
    <location>
        <begin position="84"/>
        <end position="100"/>
    </location>
</feature>
<feature type="compositionally biased region" description="Basic and acidic residues" evidence="1">
    <location>
        <begin position="46"/>
        <end position="66"/>
    </location>
</feature>
<sequence>MGCCISHPFFEKETVYEVTLDADGVAQRVPKGQGTHFIHISSNNETHLEEKTEQTSRSAVTHDADNSKWPSLSTPPTYNSKVAPVKDEKEKDQEKDQVSS</sequence>
<protein>
    <submittedName>
        <fullName evidence="2">Uncharacterized protein</fullName>
    </submittedName>
</protein>
<evidence type="ECO:0000256" key="1">
    <source>
        <dbReference type="SAM" id="MobiDB-lite"/>
    </source>
</evidence>
<accession>A0A8H7UPP0</accession>
<dbReference type="Proteomes" id="UP000650833">
    <property type="component" value="Unassembled WGS sequence"/>
</dbReference>